<reference evidence="5 7" key="2">
    <citation type="submission" date="2018-01" db="EMBL/GenBank/DDBJ databases">
        <title>Co-occurrence of chitin degradation, pigmentation and bioactivity in marine Pseudoalteromonas.</title>
        <authorList>
            <person name="Paulsen S."/>
            <person name="Gram L."/>
            <person name="Machado H."/>
        </authorList>
    </citation>
    <scope>NUCLEOTIDE SEQUENCE [LARGE SCALE GENOMIC DNA]</scope>
    <source>
        <strain evidence="5 7">S1946</strain>
    </source>
</reference>
<dbReference type="InterPro" id="IPR046844">
    <property type="entry name" value="Lon-like_helical"/>
</dbReference>
<dbReference type="GO" id="GO:0004176">
    <property type="term" value="F:ATP-dependent peptidase activity"/>
    <property type="evidence" value="ECO:0007669"/>
    <property type="project" value="UniProtKB-UniRule"/>
</dbReference>
<evidence type="ECO:0000313" key="6">
    <source>
        <dbReference type="Proteomes" id="UP000033452"/>
    </source>
</evidence>
<evidence type="ECO:0000259" key="3">
    <source>
        <dbReference type="PROSITE" id="PS51786"/>
    </source>
</evidence>
<gene>
    <name evidence="5" type="ORF">C3B51_14225</name>
    <name evidence="4" type="ORF">TW77_06615</name>
</gene>
<accession>A0A0F4QU29</accession>
<evidence type="ECO:0000256" key="2">
    <source>
        <dbReference type="PROSITE-ProRule" id="PRU01122"/>
    </source>
</evidence>
<dbReference type="Gene3D" id="1.10.8.60">
    <property type="match status" value="1"/>
</dbReference>
<dbReference type="GO" id="GO:0006508">
    <property type="term" value="P:proteolysis"/>
    <property type="evidence" value="ECO:0007669"/>
    <property type="project" value="UniProtKB-KW"/>
</dbReference>
<comment type="caution">
    <text evidence="4">The sequence shown here is derived from an EMBL/GenBank/DDBJ whole genome shotgun (WGS) entry which is preliminary data.</text>
</comment>
<dbReference type="AlphaFoldDB" id="A0A0F4QU29"/>
<dbReference type="GO" id="GO:0030163">
    <property type="term" value="P:protein catabolic process"/>
    <property type="evidence" value="ECO:0007669"/>
    <property type="project" value="InterPro"/>
</dbReference>
<protein>
    <recommendedName>
        <fullName evidence="2">endopeptidase La</fullName>
        <ecNumber evidence="2">3.4.21.53</ecNumber>
    </recommendedName>
</protein>
<dbReference type="InterPro" id="IPR027417">
    <property type="entry name" value="P-loop_NTPase"/>
</dbReference>
<dbReference type="EMBL" id="JXYA01000012">
    <property type="protein sequence ID" value="KJZ10869.1"/>
    <property type="molecule type" value="Genomic_DNA"/>
</dbReference>
<dbReference type="SUPFAM" id="SSF54211">
    <property type="entry name" value="Ribosomal protein S5 domain 2-like"/>
    <property type="match status" value="1"/>
</dbReference>
<keyword evidence="6" id="KW-1185">Reference proteome</keyword>
<dbReference type="GO" id="GO:0005524">
    <property type="term" value="F:ATP binding"/>
    <property type="evidence" value="ECO:0007669"/>
    <property type="project" value="InterPro"/>
</dbReference>
<keyword evidence="2" id="KW-0720">Serine protease</keyword>
<dbReference type="PATRIC" id="fig|43658.5.peg.1393"/>
<comment type="catalytic activity">
    <reaction evidence="2">
        <text>Hydrolysis of proteins in presence of ATP.</text>
        <dbReference type="EC" id="3.4.21.53"/>
    </reaction>
</comment>
<dbReference type="Proteomes" id="UP000292345">
    <property type="component" value="Unassembled WGS sequence"/>
</dbReference>
<dbReference type="InterPro" id="IPR014721">
    <property type="entry name" value="Ribsml_uS5_D2-typ_fold_subgr"/>
</dbReference>
<keyword evidence="1 2" id="KW-0645">Protease</keyword>
<dbReference type="Pfam" id="PF20436">
    <property type="entry name" value="LonB_AAA-LID"/>
    <property type="match status" value="1"/>
</dbReference>
<feature type="active site" evidence="2">
    <location>
        <position position="699"/>
    </location>
</feature>
<feature type="domain" description="Lon proteolytic" evidence="3">
    <location>
        <begin position="566"/>
        <end position="761"/>
    </location>
</feature>
<dbReference type="GO" id="GO:0004252">
    <property type="term" value="F:serine-type endopeptidase activity"/>
    <property type="evidence" value="ECO:0007669"/>
    <property type="project" value="UniProtKB-UniRule"/>
</dbReference>
<dbReference type="InterPro" id="IPR041699">
    <property type="entry name" value="AAA_32"/>
</dbReference>
<dbReference type="EMBL" id="PPUZ01000038">
    <property type="protein sequence ID" value="RZM78514.1"/>
    <property type="molecule type" value="Genomic_DNA"/>
</dbReference>
<dbReference type="InterPro" id="IPR027065">
    <property type="entry name" value="Lon_Prtase"/>
</dbReference>
<sequence length="811" mass="89484">MTKTIKPLSSEQLAPSVSLPHISTCMQNPYPDPLPFIGQNRAQSALDFALGMELPGYNVFVMGEAATGRFTMVKDKLEAHCKTRPTPKEWLYVNNYDDHREPIALFMQAGESKVLADDIDSFLDEVVDTFPAAFDNPGYQRKKKSLDRDFDNKYNAALSAVEELAAKKSVAMMEEKGVVSFAPVVDGKALDDAEFMALEEAVQEHFFDAIEKLEDCLIEALIELPRWKRESSEKLRELKKTTIELATKPLLKALEHKYASHIGVIRYLKDLRVEIVDAVLDWLDDDSAAGDENKDDFDAKGMLSDFFAPNILVEFKEGQAAPVVYEPNPTFGNIFGKIEYANAHGTLITSYRSIQPGALHRANGGYLIMDADKVLANAQVWDGLKLSLKTHQIKNDLPYQDSSVGSSFTLKPQLIPLDVKIILLGSRDLYYTIGEYDEEFGELFRVLADFDYYLPDSDRLQYQFVTKVQEYCEQTLKCTLTGEALARLLKFSYRQAEHQNKLSARFADVLELVAEASYYAKQDGLSEIDAPHIDEAIVGKQYRTGQLSENMLSDIEEGHTLIATEGEAVGKVNGLTVLHIGDTAFGTPARITATVYAGADGVIDVEREAELGKSIHSKGVMLLTGYLGNKYAQNFSLTLSANIAIEQSYGFIDGDSASLAELCGLISAITQLPIDQSLALTGSINQHGEVQAVGGVNEKIEGFFKLCKMRGLTGRQGVIIPRSNLINLVLDDEVLAAAQQGRFHIFAVATVDEALSLLMQREAGALINGEYPQQSINALALARLQQIADVVNGDDKDAEGEAPNEQEKDHS</sequence>
<evidence type="ECO:0000313" key="7">
    <source>
        <dbReference type="Proteomes" id="UP000292345"/>
    </source>
</evidence>
<evidence type="ECO:0000313" key="5">
    <source>
        <dbReference type="EMBL" id="RZM78514.1"/>
    </source>
</evidence>
<dbReference type="PRINTS" id="PR00830">
    <property type="entry name" value="ENDOLAPTASE"/>
</dbReference>
<evidence type="ECO:0000256" key="1">
    <source>
        <dbReference type="ARBA" id="ARBA00022670"/>
    </source>
</evidence>
<dbReference type="InterPro" id="IPR020568">
    <property type="entry name" value="Ribosomal_Su5_D2-typ_SF"/>
</dbReference>
<feature type="active site" evidence="2">
    <location>
        <position position="656"/>
    </location>
</feature>
<keyword evidence="2" id="KW-0378">Hydrolase</keyword>
<dbReference type="Pfam" id="PF05362">
    <property type="entry name" value="Lon_C"/>
    <property type="match status" value="1"/>
</dbReference>
<comment type="similarity">
    <text evidence="2">Belongs to the peptidase S16 family.</text>
</comment>
<evidence type="ECO:0000313" key="4">
    <source>
        <dbReference type="EMBL" id="KJZ10869.1"/>
    </source>
</evidence>
<dbReference type="Gene3D" id="3.30.230.10">
    <property type="match status" value="1"/>
</dbReference>
<dbReference type="Pfam" id="PF20437">
    <property type="entry name" value="LonC_helical"/>
    <property type="match status" value="1"/>
</dbReference>
<dbReference type="InterPro" id="IPR008269">
    <property type="entry name" value="Lon_proteolytic"/>
</dbReference>
<organism evidence="4 6">
    <name type="scientific">Pseudoalteromonas rubra</name>
    <dbReference type="NCBI Taxonomy" id="43658"/>
    <lineage>
        <taxon>Bacteria</taxon>
        <taxon>Pseudomonadati</taxon>
        <taxon>Pseudomonadota</taxon>
        <taxon>Gammaproteobacteria</taxon>
        <taxon>Alteromonadales</taxon>
        <taxon>Pseudoalteromonadaceae</taxon>
        <taxon>Pseudoalteromonas</taxon>
    </lineage>
</organism>
<dbReference type="Gene3D" id="3.40.50.300">
    <property type="entry name" value="P-loop containing nucleotide triphosphate hydrolases"/>
    <property type="match status" value="2"/>
</dbReference>
<dbReference type="PANTHER" id="PTHR10046">
    <property type="entry name" value="ATP DEPENDENT LON PROTEASE FAMILY MEMBER"/>
    <property type="match status" value="1"/>
</dbReference>
<dbReference type="Proteomes" id="UP000033452">
    <property type="component" value="Unassembled WGS sequence"/>
</dbReference>
<proteinExistence type="inferred from homology"/>
<dbReference type="Pfam" id="PF13654">
    <property type="entry name" value="AAA_32"/>
    <property type="match status" value="1"/>
</dbReference>
<dbReference type="RefSeq" id="WP_046004189.1">
    <property type="nucleotide sequence ID" value="NZ_JXYA01000012.1"/>
</dbReference>
<name>A0A0F4QU29_9GAMM</name>
<dbReference type="OrthoDB" id="9758568at2"/>
<dbReference type="PROSITE" id="PS51786">
    <property type="entry name" value="LON_PROTEOLYTIC"/>
    <property type="match status" value="1"/>
</dbReference>
<dbReference type="EC" id="3.4.21.53" evidence="2"/>
<dbReference type="InterPro" id="IPR046843">
    <property type="entry name" value="LonB_AAA-LID"/>
</dbReference>
<reference evidence="4 6" key="1">
    <citation type="journal article" date="2015" name="BMC Genomics">
        <title>Genome mining reveals unlocked bioactive potential of marine Gram-negative bacteria.</title>
        <authorList>
            <person name="Machado H."/>
            <person name="Sonnenschein E.C."/>
            <person name="Melchiorsen J."/>
            <person name="Gram L."/>
        </authorList>
    </citation>
    <scope>NUCLEOTIDE SEQUENCE [LARGE SCALE GENOMIC DNA]</scope>
    <source>
        <strain evidence="4 6">S2471</strain>
    </source>
</reference>